<dbReference type="PANTHER" id="PTHR34265:SF1">
    <property type="entry name" value="TYPE III PANTOTHENATE KINASE"/>
    <property type="match status" value="1"/>
</dbReference>
<feature type="active site" description="Proton acceptor" evidence="16">
    <location>
        <position position="95"/>
    </location>
</feature>
<evidence type="ECO:0000256" key="1">
    <source>
        <dbReference type="ARBA" id="ARBA00001206"/>
    </source>
</evidence>
<evidence type="ECO:0000256" key="10">
    <source>
        <dbReference type="ARBA" id="ARBA00022777"/>
    </source>
</evidence>
<dbReference type="UniPathway" id="UPA00241">
    <property type="reaction ID" value="UER00352"/>
</dbReference>
<evidence type="ECO:0000256" key="9">
    <source>
        <dbReference type="ARBA" id="ARBA00022741"/>
    </source>
</evidence>
<dbReference type="InterPro" id="IPR043129">
    <property type="entry name" value="ATPase_NBD"/>
</dbReference>
<comment type="cofactor">
    <cofactor evidence="2">
        <name>K(+)</name>
        <dbReference type="ChEBI" id="CHEBI:29103"/>
    </cofactor>
</comment>
<reference evidence="17 18" key="1">
    <citation type="submission" date="2018-12" db="EMBL/GenBank/DDBJ databases">
        <title>The Draft Genome Sequence of the Soil Bacterium Pedobacter tournemirensis R1.</title>
        <authorList>
            <person name="He J."/>
        </authorList>
    </citation>
    <scope>NUCLEOTIDE SEQUENCE [LARGE SCALE GENOMIC DNA]</scope>
    <source>
        <strain evidence="17 18">R1</strain>
    </source>
</reference>
<keyword evidence="13 16" id="KW-0173">Coenzyme A biosynthesis</keyword>
<dbReference type="EMBL" id="RXOC01000002">
    <property type="protein sequence ID" value="RXF71605.1"/>
    <property type="molecule type" value="Genomic_DNA"/>
</dbReference>
<comment type="subunit">
    <text evidence="5 16">Homodimer.</text>
</comment>
<dbReference type="GO" id="GO:0005737">
    <property type="term" value="C:cytoplasm"/>
    <property type="evidence" value="ECO:0007669"/>
    <property type="project" value="UniProtKB-SubCell"/>
</dbReference>
<comment type="catalytic activity">
    <reaction evidence="1 16">
        <text>(R)-pantothenate + ATP = (R)-4'-phosphopantothenate + ADP + H(+)</text>
        <dbReference type="Rhea" id="RHEA:16373"/>
        <dbReference type="ChEBI" id="CHEBI:10986"/>
        <dbReference type="ChEBI" id="CHEBI:15378"/>
        <dbReference type="ChEBI" id="CHEBI:29032"/>
        <dbReference type="ChEBI" id="CHEBI:30616"/>
        <dbReference type="ChEBI" id="CHEBI:456216"/>
        <dbReference type="EC" id="2.7.1.33"/>
    </reaction>
</comment>
<dbReference type="NCBIfam" id="TIGR00671">
    <property type="entry name" value="baf"/>
    <property type="match status" value="1"/>
</dbReference>
<evidence type="ECO:0000313" key="18">
    <source>
        <dbReference type="Proteomes" id="UP000290848"/>
    </source>
</evidence>
<dbReference type="Gene3D" id="3.30.420.40">
    <property type="match status" value="1"/>
</dbReference>
<dbReference type="Proteomes" id="UP000290848">
    <property type="component" value="Unassembled WGS sequence"/>
</dbReference>
<evidence type="ECO:0000256" key="15">
    <source>
        <dbReference type="ARBA" id="ARBA00040883"/>
    </source>
</evidence>
<comment type="similarity">
    <text evidence="14 16">Belongs to the type III pantothenate kinase family.</text>
</comment>
<dbReference type="HAMAP" id="MF_01274">
    <property type="entry name" value="Pantothen_kinase_3"/>
    <property type="match status" value="1"/>
</dbReference>
<evidence type="ECO:0000256" key="5">
    <source>
        <dbReference type="ARBA" id="ARBA00011738"/>
    </source>
</evidence>
<keyword evidence="8 16" id="KW-0808">Transferase</keyword>
<evidence type="ECO:0000256" key="3">
    <source>
        <dbReference type="ARBA" id="ARBA00004496"/>
    </source>
</evidence>
<feature type="binding site" evidence="16">
    <location>
        <position position="116"/>
    </location>
    <ligand>
        <name>K(+)</name>
        <dbReference type="ChEBI" id="CHEBI:29103"/>
    </ligand>
</feature>
<organism evidence="17 18">
    <name type="scientific">Arcticibacter tournemirensis</name>
    <dbReference type="NCBI Taxonomy" id="699437"/>
    <lineage>
        <taxon>Bacteria</taxon>
        <taxon>Pseudomonadati</taxon>
        <taxon>Bacteroidota</taxon>
        <taxon>Sphingobacteriia</taxon>
        <taxon>Sphingobacteriales</taxon>
        <taxon>Sphingobacteriaceae</taxon>
        <taxon>Arcticibacter</taxon>
    </lineage>
</organism>
<dbReference type="RefSeq" id="WP_128767851.1">
    <property type="nucleotide sequence ID" value="NZ_RXOC01000002.1"/>
</dbReference>
<dbReference type="GO" id="GO:0005524">
    <property type="term" value="F:ATP binding"/>
    <property type="evidence" value="ECO:0007669"/>
    <property type="project" value="UniProtKB-UniRule"/>
</dbReference>
<evidence type="ECO:0000256" key="11">
    <source>
        <dbReference type="ARBA" id="ARBA00022840"/>
    </source>
</evidence>
<comment type="pathway">
    <text evidence="4 16">Cofactor biosynthesis; coenzyme A biosynthesis; CoA from (R)-pantothenate: step 1/5.</text>
</comment>
<evidence type="ECO:0000256" key="2">
    <source>
        <dbReference type="ARBA" id="ARBA00001958"/>
    </source>
</evidence>
<comment type="subcellular location">
    <subcellularLocation>
        <location evidence="3 16">Cytoplasm</location>
    </subcellularLocation>
</comment>
<keyword evidence="10 16" id="KW-0418">Kinase</keyword>
<evidence type="ECO:0000256" key="16">
    <source>
        <dbReference type="HAMAP-Rule" id="MF_01274"/>
    </source>
</evidence>
<feature type="binding site" evidence="16">
    <location>
        <begin position="7"/>
        <end position="14"/>
    </location>
    <ligand>
        <name>ATP</name>
        <dbReference type="ChEBI" id="CHEBI:30616"/>
    </ligand>
</feature>
<evidence type="ECO:0000256" key="14">
    <source>
        <dbReference type="ARBA" id="ARBA00038036"/>
    </source>
</evidence>
<comment type="caution">
    <text evidence="17">The sequence shown here is derived from an EMBL/GenBank/DDBJ whole genome shotgun (WGS) entry which is preliminary data.</text>
</comment>
<dbReference type="SUPFAM" id="SSF53067">
    <property type="entry name" value="Actin-like ATPase domain"/>
    <property type="match status" value="2"/>
</dbReference>
<sequence>MVNLVIDIGNTFSKIALFDNRKLQEFDTTIDVTEQTISAWFQKYEIHNAIVSSVRKSAVELETYLSARCRYFRFDASVQAGIVNHYKTPLTLGLDRYAAVIGARAVMPRTNCLIIDAGTCVTYDFIDSESNYYGGSISPGIGMRLKAMHTFTGRLPLVEFNDAFDSEYGQDTKSALVSGVSNGIIFEVTGFINRFYNKHSNLKVLLCGGDMNFFDRRLKNSIFAGIVKTEPNLVLIGLNEVIHQHNE</sequence>
<keyword evidence="7 16" id="KW-0963">Cytoplasm</keyword>
<dbReference type="GO" id="GO:0015937">
    <property type="term" value="P:coenzyme A biosynthetic process"/>
    <property type="evidence" value="ECO:0007669"/>
    <property type="project" value="UniProtKB-UniRule"/>
</dbReference>
<accession>A0A4Q0MEA9</accession>
<keyword evidence="12 16" id="KW-0630">Potassium</keyword>
<evidence type="ECO:0000256" key="6">
    <source>
        <dbReference type="ARBA" id="ARBA00012102"/>
    </source>
</evidence>
<evidence type="ECO:0000256" key="8">
    <source>
        <dbReference type="ARBA" id="ARBA00022679"/>
    </source>
</evidence>
<evidence type="ECO:0000256" key="12">
    <source>
        <dbReference type="ARBA" id="ARBA00022958"/>
    </source>
</evidence>
<comment type="cofactor">
    <cofactor evidence="16">
        <name>NH4(+)</name>
        <dbReference type="ChEBI" id="CHEBI:28938"/>
    </cofactor>
    <cofactor evidence="16">
        <name>K(+)</name>
        <dbReference type="ChEBI" id="CHEBI:29103"/>
    </cofactor>
    <text evidence="16">A monovalent cation. Ammonium or potassium.</text>
</comment>
<dbReference type="GO" id="GO:0004594">
    <property type="term" value="F:pantothenate kinase activity"/>
    <property type="evidence" value="ECO:0007669"/>
    <property type="project" value="UniProtKB-UniRule"/>
</dbReference>
<keyword evidence="11 16" id="KW-0067">ATP-binding</keyword>
<evidence type="ECO:0000313" key="17">
    <source>
        <dbReference type="EMBL" id="RXF71605.1"/>
    </source>
</evidence>
<dbReference type="CDD" id="cd24015">
    <property type="entry name" value="ASKHA_NBD_PanK-III"/>
    <property type="match status" value="1"/>
</dbReference>
<evidence type="ECO:0000256" key="7">
    <source>
        <dbReference type="ARBA" id="ARBA00022490"/>
    </source>
</evidence>
<dbReference type="Pfam" id="PF03309">
    <property type="entry name" value="Pan_kinase"/>
    <property type="match status" value="1"/>
</dbReference>
<feature type="binding site" evidence="16">
    <location>
        <begin position="93"/>
        <end position="96"/>
    </location>
    <ligand>
        <name>substrate</name>
    </ligand>
</feature>
<gene>
    <name evidence="16" type="primary">coaX</name>
    <name evidence="17" type="ORF">EKH83_02655</name>
</gene>
<evidence type="ECO:0000256" key="4">
    <source>
        <dbReference type="ARBA" id="ARBA00005225"/>
    </source>
</evidence>
<feature type="binding site" evidence="16">
    <location>
        <position position="119"/>
    </location>
    <ligand>
        <name>ATP</name>
        <dbReference type="ChEBI" id="CHEBI:30616"/>
    </ligand>
</feature>
<dbReference type="EC" id="2.7.1.33" evidence="6 16"/>
<evidence type="ECO:0000256" key="13">
    <source>
        <dbReference type="ARBA" id="ARBA00022993"/>
    </source>
</evidence>
<protein>
    <recommendedName>
        <fullName evidence="15 16">Type III pantothenate kinase</fullName>
        <ecNumber evidence="6 16">2.7.1.33</ecNumber>
    </recommendedName>
    <alternativeName>
        <fullName evidence="16">PanK-III</fullName>
    </alternativeName>
    <alternativeName>
        <fullName evidence="16">Pantothenic acid kinase</fullName>
    </alternativeName>
</protein>
<dbReference type="InterPro" id="IPR004619">
    <property type="entry name" value="Type_III_PanK"/>
</dbReference>
<comment type="function">
    <text evidence="16">Catalyzes the phosphorylation of pantothenate (Pan), the first step in CoA biosynthesis.</text>
</comment>
<keyword evidence="9 16" id="KW-0547">Nucleotide-binding</keyword>
<dbReference type="AlphaFoldDB" id="A0A4Q0MEA9"/>
<dbReference type="GO" id="GO:0046872">
    <property type="term" value="F:metal ion binding"/>
    <property type="evidence" value="ECO:0007669"/>
    <property type="project" value="UniProtKB-KW"/>
</dbReference>
<keyword evidence="16" id="KW-0479">Metal-binding</keyword>
<proteinExistence type="inferred from homology"/>
<feature type="binding site" evidence="16">
    <location>
        <position position="172"/>
    </location>
    <ligand>
        <name>substrate</name>
    </ligand>
</feature>
<name>A0A4Q0MEA9_9SPHI</name>
<feature type="binding site" evidence="16">
    <location>
        <position position="86"/>
    </location>
    <ligand>
        <name>substrate</name>
    </ligand>
</feature>
<dbReference type="PANTHER" id="PTHR34265">
    <property type="entry name" value="TYPE III PANTOTHENATE KINASE"/>
    <property type="match status" value="1"/>
</dbReference>